<dbReference type="RefSeq" id="WP_344301853.1">
    <property type="nucleotide sequence ID" value="NZ_BAAAQQ010000002.1"/>
</dbReference>
<dbReference type="Proteomes" id="UP001500575">
    <property type="component" value="Unassembled WGS sequence"/>
</dbReference>
<sequence>MSHDNAPAEMLHSRRLVRAGRGVVFYAVLFSGATLPILSAVGAYLFFLHGVAHAVSVVGSTETQVAGPDSDAYAIAVLVAVSVGTILAAAVAWVVQDVWPPRAHPGWLGAAAAAGGGVVAYVVMMLMLGFDPAALF</sequence>
<accession>A0ABP5JA65</accession>
<protein>
    <submittedName>
        <fullName evidence="2">Uncharacterized protein</fullName>
    </submittedName>
</protein>
<reference evidence="3" key="1">
    <citation type="journal article" date="2019" name="Int. J. Syst. Evol. Microbiol.">
        <title>The Global Catalogue of Microorganisms (GCM) 10K type strain sequencing project: providing services to taxonomists for standard genome sequencing and annotation.</title>
        <authorList>
            <consortium name="The Broad Institute Genomics Platform"/>
            <consortium name="The Broad Institute Genome Sequencing Center for Infectious Disease"/>
            <person name="Wu L."/>
            <person name="Ma J."/>
        </authorList>
    </citation>
    <scope>NUCLEOTIDE SEQUENCE [LARGE SCALE GENOMIC DNA]</scope>
    <source>
        <strain evidence="3">JCM 16021</strain>
    </source>
</reference>
<organism evidence="2 3">
    <name type="scientific">Nocardioides bigeumensis</name>
    <dbReference type="NCBI Taxonomy" id="433657"/>
    <lineage>
        <taxon>Bacteria</taxon>
        <taxon>Bacillati</taxon>
        <taxon>Actinomycetota</taxon>
        <taxon>Actinomycetes</taxon>
        <taxon>Propionibacteriales</taxon>
        <taxon>Nocardioidaceae</taxon>
        <taxon>Nocardioides</taxon>
    </lineage>
</organism>
<keyword evidence="3" id="KW-1185">Reference proteome</keyword>
<feature type="transmembrane region" description="Helical" evidence="1">
    <location>
        <begin position="107"/>
        <end position="130"/>
    </location>
</feature>
<comment type="caution">
    <text evidence="2">The sequence shown here is derived from an EMBL/GenBank/DDBJ whole genome shotgun (WGS) entry which is preliminary data.</text>
</comment>
<name>A0ABP5JA65_9ACTN</name>
<feature type="transmembrane region" description="Helical" evidence="1">
    <location>
        <begin position="23"/>
        <end position="52"/>
    </location>
</feature>
<evidence type="ECO:0000313" key="3">
    <source>
        <dbReference type="Proteomes" id="UP001500575"/>
    </source>
</evidence>
<feature type="transmembrane region" description="Helical" evidence="1">
    <location>
        <begin position="72"/>
        <end position="95"/>
    </location>
</feature>
<dbReference type="EMBL" id="BAAAQQ010000002">
    <property type="protein sequence ID" value="GAA2114643.1"/>
    <property type="molecule type" value="Genomic_DNA"/>
</dbReference>
<proteinExistence type="predicted"/>
<evidence type="ECO:0000256" key="1">
    <source>
        <dbReference type="SAM" id="Phobius"/>
    </source>
</evidence>
<keyword evidence="1" id="KW-1133">Transmembrane helix</keyword>
<gene>
    <name evidence="2" type="ORF">GCM10009843_03300</name>
</gene>
<keyword evidence="1" id="KW-0472">Membrane</keyword>
<evidence type="ECO:0000313" key="2">
    <source>
        <dbReference type="EMBL" id="GAA2114643.1"/>
    </source>
</evidence>
<keyword evidence="1" id="KW-0812">Transmembrane</keyword>